<accession>A0A1X7HI38</accession>
<sequence>MFSYDALPESIRNRIADKAVKLMDTYLFQTYNLIEDPYHVLQWCVTSYMGSNKEHKVKLGPYYVGIRMNCGDW</sequence>
<protein>
    <submittedName>
        <fullName evidence="1">Uncharacterized protein</fullName>
    </submittedName>
</protein>
<proteinExistence type="predicted"/>
<name>A0A1X7HI38_9BACL</name>
<dbReference type="Proteomes" id="UP000192940">
    <property type="component" value="Chromosome I"/>
</dbReference>
<evidence type="ECO:0000313" key="1">
    <source>
        <dbReference type="EMBL" id="SMF86767.1"/>
    </source>
</evidence>
<gene>
    <name evidence="1" type="ORF">SAMN05661091_3497</name>
</gene>
<reference evidence="1 2" key="1">
    <citation type="submission" date="2017-04" db="EMBL/GenBank/DDBJ databases">
        <authorList>
            <person name="Afonso C.L."/>
            <person name="Miller P.J."/>
            <person name="Scott M.A."/>
            <person name="Spackman E."/>
            <person name="Goraichik I."/>
            <person name="Dimitrov K.M."/>
            <person name="Suarez D.L."/>
            <person name="Swayne D.E."/>
        </authorList>
    </citation>
    <scope>NUCLEOTIDE SEQUENCE [LARGE SCALE GENOMIC DNA]</scope>
    <source>
        <strain evidence="1 2">N3/975</strain>
    </source>
</reference>
<dbReference type="EMBL" id="LT840184">
    <property type="protein sequence ID" value="SMF86767.1"/>
    <property type="molecule type" value="Genomic_DNA"/>
</dbReference>
<keyword evidence="2" id="KW-1185">Reference proteome</keyword>
<dbReference type="AlphaFoldDB" id="A0A1X7HI38"/>
<evidence type="ECO:0000313" key="2">
    <source>
        <dbReference type="Proteomes" id="UP000192940"/>
    </source>
</evidence>
<dbReference type="STRING" id="1313296.SAMN05661091_3497"/>
<dbReference type="RefSeq" id="WP_208914344.1">
    <property type="nucleotide sequence ID" value="NZ_LT840184.1"/>
</dbReference>
<organism evidence="1 2">
    <name type="scientific">Paenibacillus uliginis N3/975</name>
    <dbReference type="NCBI Taxonomy" id="1313296"/>
    <lineage>
        <taxon>Bacteria</taxon>
        <taxon>Bacillati</taxon>
        <taxon>Bacillota</taxon>
        <taxon>Bacilli</taxon>
        <taxon>Bacillales</taxon>
        <taxon>Paenibacillaceae</taxon>
        <taxon>Paenibacillus</taxon>
    </lineage>
</organism>